<keyword evidence="2" id="KW-1185">Reference proteome</keyword>
<dbReference type="EMBL" id="JAUSWA010000044">
    <property type="protein sequence ID" value="MDQ0496799.1"/>
    <property type="molecule type" value="Genomic_DNA"/>
</dbReference>
<evidence type="ECO:0000313" key="1">
    <source>
        <dbReference type="EMBL" id="MDQ0496799.1"/>
    </source>
</evidence>
<gene>
    <name evidence="1" type="ORF">QOZ95_004999</name>
</gene>
<organism evidence="1 2">
    <name type="scientific">Paenibacillus brasilensis</name>
    <dbReference type="NCBI Taxonomy" id="128574"/>
    <lineage>
        <taxon>Bacteria</taxon>
        <taxon>Bacillati</taxon>
        <taxon>Bacillota</taxon>
        <taxon>Bacilli</taxon>
        <taxon>Bacillales</taxon>
        <taxon>Paenibacillaceae</taxon>
        <taxon>Paenibacillus</taxon>
    </lineage>
</organism>
<evidence type="ECO:0000313" key="2">
    <source>
        <dbReference type="Proteomes" id="UP001242811"/>
    </source>
</evidence>
<accession>A0ABU0L676</accession>
<proteinExistence type="predicted"/>
<sequence length="42" mass="4519">MLSYNIVFTHRILAVLSPREAIGWEADSADTSAPTNRIAAGC</sequence>
<comment type="caution">
    <text evidence="1">The sequence shown here is derived from an EMBL/GenBank/DDBJ whole genome shotgun (WGS) entry which is preliminary data.</text>
</comment>
<dbReference type="Proteomes" id="UP001242811">
    <property type="component" value="Unassembled WGS sequence"/>
</dbReference>
<protein>
    <submittedName>
        <fullName evidence="1">Uncharacterized protein</fullName>
    </submittedName>
</protein>
<reference evidence="1 2" key="1">
    <citation type="submission" date="2023-07" db="EMBL/GenBank/DDBJ databases">
        <title>Genomic Encyclopedia of Type Strains, Phase IV (KMG-IV): sequencing the most valuable type-strain genomes for metagenomic binning, comparative biology and taxonomic classification.</title>
        <authorList>
            <person name="Goeker M."/>
        </authorList>
    </citation>
    <scope>NUCLEOTIDE SEQUENCE [LARGE SCALE GENOMIC DNA]</scope>
    <source>
        <strain evidence="1 2">DSM 14914</strain>
    </source>
</reference>
<name>A0ABU0L676_9BACL</name>